<comment type="caution">
    <text evidence="5">The sequence shown here is derived from an EMBL/GenBank/DDBJ whole genome shotgun (WGS) entry which is preliminary data.</text>
</comment>
<dbReference type="GO" id="GO:0140662">
    <property type="term" value="F:ATP-dependent protein folding chaperone"/>
    <property type="evidence" value="ECO:0007669"/>
    <property type="project" value="InterPro"/>
</dbReference>
<dbReference type="Pfam" id="PF00012">
    <property type="entry name" value="HSP70"/>
    <property type="match status" value="1"/>
</dbReference>
<keyword evidence="3" id="KW-0143">Chaperone</keyword>
<dbReference type="Gene3D" id="3.90.640.10">
    <property type="entry name" value="Actin, Chain A, domain 4"/>
    <property type="match status" value="1"/>
</dbReference>
<dbReference type="InterPro" id="IPR029047">
    <property type="entry name" value="HSP70_peptide-bd_sf"/>
</dbReference>
<evidence type="ECO:0000313" key="5">
    <source>
        <dbReference type="EMBL" id="MWA07317.1"/>
    </source>
</evidence>
<evidence type="ECO:0000256" key="4">
    <source>
        <dbReference type="RuleBase" id="RU003322"/>
    </source>
</evidence>
<dbReference type="RefSeq" id="WP_151600218.1">
    <property type="nucleotide sequence ID" value="NZ_WBMS02000070.1"/>
</dbReference>
<dbReference type="InterPro" id="IPR013126">
    <property type="entry name" value="Hsp_70_fam"/>
</dbReference>
<name>A0A6I4MTT3_9ACTN</name>
<dbReference type="AlphaFoldDB" id="A0A6I4MTT3"/>
<sequence>MTERIGIDFGTANTVVAGWNHALDRGEPVPLAGIDLSREATRGVDQRVIPSRIAFSARDGRRWIGGQVTPDMLDDPDVEIFQSTKSAVTGRAIDIPRRLGDRTVDGRQAATQFLTDVMAAAILAVDSDDLEIVATAPVEAFDTYRDWLVREVGENAGGVARLRVVDEATAAAVGYSARLSPGDAFLVFDFGAGTLDISVVKVMDPSTATAGASVRSIAKAGLDLGGDHIDGLLAEYAADEMGVPLGDTAAYNRIFHQLLRSAEKAKVALTLDDSAVIEAESYRLEITRSDFERLLKEKDFLGRVNRALRKTLDKAAAAGFPADEIVKVFLVGGTSLIPAVRDLLALQFPPDALYMDRPLEAVAAGAASIAGGYELSDHIQHDYAIRHVNKDTGVYEFETLVEAGTQYPTPEPVKQLTIKAIRDGQKHLGIAVYELAHASFREAGSDLEIVFDANGGARTVAVTAQRLQERSRLWLNEDSPTFLEADPPAEANVDRFRLDFRVDAQKRLTVTAYDLKRNTLILDQQPVVRLS</sequence>
<dbReference type="Gene3D" id="2.60.34.10">
    <property type="entry name" value="Substrate Binding Domain Of DNAk, Chain A, domain 1"/>
    <property type="match status" value="1"/>
</dbReference>
<dbReference type="Gene3D" id="3.30.420.40">
    <property type="match status" value="2"/>
</dbReference>
<keyword evidence="1 4" id="KW-0547">Nucleotide-binding</keyword>
<organism evidence="5 6">
    <name type="scientific">Actinomadura physcomitrii</name>
    <dbReference type="NCBI Taxonomy" id="2650748"/>
    <lineage>
        <taxon>Bacteria</taxon>
        <taxon>Bacillati</taxon>
        <taxon>Actinomycetota</taxon>
        <taxon>Actinomycetes</taxon>
        <taxon>Streptosporangiales</taxon>
        <taxon>Thermomonosporaceae</taxon>
        <taxon>Actinomadura</taxon>
    </lineage>
</organism>
<keyword evidence="2 4" id="KW-0067">ATP-binding</keyword>
<proteinExistence type="inferred from homology"/>
<evidence type="ECO:0000256" key="1">
    <source>
        <dbReference type="ARBA" id="ARBA00022741"/>
    </source>
</evidence>
<comment type="similarity">
    <text evidence="4">Belongs to the heat shock protein 70 family.</text>
</comment>
<dbReference type="PANTHER" id="PTHR19375">
    <property type="entry name" value="HEAT SHOCK PROTEIN 70KDA"/>
    <property type="match status" value="1"/>
</dbReference>
<accession>A0A6I4MTT3</accession>
<evidence type="ECO:0000256" key="2">
    <source>
        <dbReference type="ARBA" id="ARBA00022840"/>
    </source>
</evidence>
<evidence type="ECO:0000313" key="6">
    <source>
        <dbReference type="Proteomes" id="UP000462055"/>
    </source>
</evidence>
<evidence type="ECO:0000256" key="3">
    <source>
        <dbReference type="ARBA" id="ARBA00023186"/>
    </source>
</evidence>
<dbReference type="InterPro" id="IPR043129">
    <property type="entry name" value="ATPase_NBD"/>
</dbReference>
<dbReference type="GO" id="GO:0005524">
    <property type="term" value="F:ATP binding"/>
    <property type="evidence" value="ECO:0007669"/>
    <property type="project" value="UniProtKB-KW"/>
</dbReference>
<dbReference type="Proteomes" id="UP000462055">
    <property type="component" value="Unassembled WGS sequence"/>
</dbReference>
<protein>
    <submittedName>
        <fullName evidence="5">Hsp70 family protein</fullName>
    </submittedName>
</protein>
<dbReference type="PRINTS" id="PR00301">
    <property type="entry name" value="HEATSHOCK70"/>
</dbReference>
<keyword evidence="6" id="KW-1185">Reference proteome</keyword>
<dbReference type="EMBL" id="WBMS02000070">
    <property type="protein sequence ID" value="MWA07317.1"/>
    <property type="molecule type" value="Genomic_DNA"/>
</dbReference>
<reference evidence="5" key="1">
    <citation type="submission" date="2019-12" db="EMBL/GenBank/DDBJ databases">
        <title>Actinomadura physcomitrii sp. nov., a novel actinomycete isolated from moss [Physcomitrium sphaericum (Ludw) Fuernr].</title>
        <authorList>
            <person name="Zhuang X."/>
        </authorList>
    </citation>
    <scope>NUCLEOTIDE SEQUENCE [LARGE SCALE GENOMIC DNA]</scope>
    <source>
        <strain evidence="5">LD22</strain>
    </source>
</reference>
<dbReference type="SUPFAM" id="SSF53067">
    <property type="entry name" value="Actin-like ATPase domain"/>
    <property type="match status" value="2"/>
</dbReference>
<gene>
    <name evidence="5" type="ORF">F8568_044725</name>
</gene>